<reference evidence="3 4" key="1">
    <citation type="submission" date="2019-09" db="EMBL/GenBank/DDBJ databases">
        <title>A chromosome-level genome assembly of the Chinese tupelo Nyssa sinensis.</title>
        <authorList>
            <person name="Yang X."/>
            <person name="Kang M."/>
            <person name="Yang Y."/>
            <person name="Xiong H."/>
            <person name="Wang M."/>
            <person name="Zhang Z."/>
            <person name="Wang Z."/>
            <person name="Wu H."/>
            <person name="Ma T."/>
            <person name="Liu J."/>
            <person name="Xi Z."/>
        </authorList>
    </citation>
    <scope>NUCLEOTIDE SEQUENCE [LARGE SCALE GENOMIC DNA]</scope>
    <source>
        <strain evidence="3">J267</strain>
        <tissue evidence="3">Leaf</tissue>
    </source>
</reference>
<dbReference type="Gene3D" id="1.20.120.690">
    <property type="entry name" value="RDM1 protein domain"/>
    <property type="match status" value="1"/>
</dbReference>
<organism evidence="3 4">
    <name type="scientific">Nyssa sinensis</name>
    <dbReference type="NCBI Taxonomy" id="561372"/>
    <lineage>
        <taxon>Eukaryota</taxon>
        <taxon>Viridiplantae</taxon>
        <taxon>Streptophyta</taxon>
        <taxon>Embryophyta</taxon>
        <taxon>Tracheophyta</taxon>
        <taxon>Spermatophyta</taxon>
        <taxon>Magnoliopsida</taxon>
        <taxon>eudicotyledons</taxon>
        <taxon>Gunneridae</taxon>
        <taxon>Pentapetalae</taxon>
        <taxon>asterids</taxon>
        <taxon>Cornales</taxon>
        <taxon>Nyssaceae</taxon>
        <taxon>Nyssa</taxon>
    </lineage>
</organism>
<evidence type="ECO:0000313" key="3">
    <source>
        <dbReference type="EMBL" id="KAA8539384.1"/>
    </source>
</evidence>
<evidence type="ECO:0000313" key="4">
    <source>
        <dbReference type="Proteomes" id="UP000325577"/>
    </source>
</evidence>
<dbReference type="InterPro" id="IPR029466">
    <property type="entry name" value="NAM-associated_C"/>
</dbReference>
<dbReference type="Pfam" id="PF14303">
    <property type="entry name" value="NAM-associated"/>
    <property type="match status" value="1"/>
</dbReference>
<proteinExistence type="predicted"/>
<accession>A0A5J5B9R6</accession>
<dbReference type="EMBL" id="CM018037">
    <property type="protein sequence ID" value="KAA8539384.1"/>
    <property type="molecule type" value="Genomic_DNA"/>
</dbReference>
<feature type="region of interest" description="Disordered" evidence="1">
    <location>
        <begin position="234"/>
        <end position="253"/>
    </location>
</feature>
<dbReference type="InterPro" id="IPR036319">
    <property type="entry name" value="RDM1_sf"/>
</dbReference>
<dbReference type="OrthoDB" id="1750063at2759"/>
<protein>
    <recommendedName>
        <fullName evidence="2">No apical meristem-associated C-terminal domain-containing protein</fullName>
    </recommendedName>
</protein>
<dbReference type="PANTHER" id="PTHR36366">
    <property type="entry name" value="PROTEIN RDM1"/>
    <property type="match status" value="1"/>
</dbReference>
<dbReference type="InterPro" id="IPR015270">
    <property type="entry name" value="RDM1_plant"/>
</dbReference>
<feature type="region of interest" description="Disordered" evidence="1">
    <location>
        <begin position="304"/>
        <end position="335"/>
    </location>
</feature>
<dbReference type="Pfam" id="PF09187">
    <property type="entry name" value="RdDM_RDM1"/>
    <property type="match status" value="1"/>
</dbReference>
<dbReference type="SUPFAM" id="SSF109920">
    <property type="entry name" value="Hypothetical protein At3g22680"/>
    <property type="match status" value="1"/>
</dbReference>
<sequence length="465" mass="53963">MKDTQQSTKRGKSFTADQDVAICHAWLSVIQDPIGGNLQSQNNFWNRVFQNYIDNVNDQNVRSQVSIQSRWGIIMKCCKKFRGCLTQIENRQQSDTTETNKVLYAKLLYYELEGKKFSLDHCWAILENSIKWQDLAPSKKSKTTNSTPNSSFSSQIPETFISLDSNQDPIGYSVDSPRTKRPSGRKAEKEARRKRKIADTSSFRFCDLMEQFNKHASDTKKRKAEIEERKAKVMEQMNQREQEEKQGNEKERDDMIMMMDTSNMDPRTKAYFELRKDEIYAKLLARSTNPDYYTMKRAMPFSEQVDISSDESSSDADDDECGGKESNNNVTIDQPAKDIIPEKDLVIRRAEMYQEYMKQIQIPTHRGSVIPYTSWTGLAKSIKQLYGQPLHYLTNIRLKQWDQLRIGADDEDRPLDTIIHPSKAEASIWLIEEVHRLTPSPHHLAKLWLADPMHHAFIDPIFPKL</sequence>
<dbReference type="PANTHER" id="PTHR36366:SF1">
    <property type="entry name" value="PROTEIN RDM1"/>
    <property type="match status" value="1"/>
</dbReference>
<gene>
    <name evidence="3" type="ORF">F0562_026076</name>
</gene>
<feature type="compositionally biased region" description="Acidic residues" evidence="1">
    <location>
        <begin position="308"/>
        <end position="320"/>
    </location>
</feature>
<dbReference type="AlphaFoldDB" id="A0A5J5B9R6"/>
<evidence type="ECO:0000259" key="2">
    <source>
        <dbReference type="Pfam" id="PF14303"/>
    </source>
</evidence>
<dbReference type="Proteomes" id="UP000325577">
    <property type="component" value="Linkage Group LG14"/>
</dbReference>
<name>A0A5J5B9R6_9ASTE</name>
<dbReference type="GO" id="GO:0080188">
    <property type="term" value="P:gene silencing by siRNA-directed DNA methylation"/>
    <property type="evidence" value="ECO:0007669"/>
    <property type="project" value="InterPro"/>
</dbReference>
<dbReference type="GO" id="GO:0000419">
    <property type="term" value="C:RNA polymerase V complex"/>
    <property type="evidence" value="ECO:0007669"/>
    <property type="project" value="TreeGrafter"/>
</dbReference>
<keyword evidence="4" id="KW-1185">Reference proteome</keyword>
<feature type="domain" description="No apical meristem-associated C-terminal" evidence="2">
    <location>
        <begin position="115"/>
        <end position="279"/>
    </location>
</feature>
<evidence type="ECO:0000256" key="1">
    <source>
        <dbReference type="SAM" id="MobiDB-lite"/>
    </source>
</evidence>
<feature type="region of interest" description="Disordered" evidence="1">
    <location>
        <begin position="167"/>
        <end position="196"/>
    </location>
</feature>